<feature type="compositionally biased region" description="Basic and acidic residues" evidence="1">
    <location>
        <begin position="301"/>
        <end position="311"/>
    </location>
</feature>
<feature type="compositionally biased region" description="Low complexity" evidence="1">
    <location>
        <begin position="77"/>
        <end position="88"/>
    </location>
</feature>
<protein>
    <submittedName>
        <fullName evidence="2">Uncharacterized protein</fullName>
    </submittedName>
</protein>
<gene>
    <name evidence="2" type="ORF">PSTG_17062</name>
</gene>
<organism evidence="2 3">
    <name type="scientific">Puccinia striiformis f. sp. tritici PST-78</name>
    <dbReference type="NCBI Taxonomy" id="1165861"/>
    <lineage>
        <taxon>Eukaryota</taxon>
        <taxon>Fungi</taxon>
        <taxon>Dikarya</taxon>
        <taxon>Basidiomycota</taxon>
        <taxon>Pucciniomycotina</taxon>
        <taxon>Pucciniomycetes</taxon>
        <taxon>Pucciniales</taxon>
        <taxon>Pucciniaceae</taxon>
        <taxon>Puccinia</taxon>
    </lineage>
</organism>
<name>A0A0L0UR21_9BASI</name>
<evidence type="ECO:0000256" key="1">
    <source>
        <dbReference type="SAM" id="MobiDB-lite"/>
    </source>
</evidence>
<feature type="compositionally biased region" description="Polar residues" evidence="1">
    <location>
        <begin position="109"/>
        <end position="124"/>
    </location>
</feature>
<dbReference type="Proteomes" id="UP000054564">
    <property type="component" value="Unassembled WGS sequence"/>
</dbReference>
<comment type="caution">
    <text evidence="2">The sequence shown here is derived from an EMBL/GenBank/DDBJ whole genome shotgun (WGS) entry which is preliminary data.</text>
</comment>
<accession>A0A0L0UR21</accession>
<feature type="region of interest" description="Disordered" evidence="1">
    <location>
        <begin position="70"/>
        <end position="174"/>
    </location>
</feature>
<evidence type="ECO:0000313" key="3">
    <source>
        <dbReference type="Proteomes" id="UP000054564"/>
    </source>
</evidence>
<keyword evidence="3" id="KW-1185">Reference proteome</keyword>
<reference evidence="3" key="1">
    <citation type="submission" date="2014-03" db="EMBL/GenBank/DDBJ databases">
        <title>The Genome Sequence of Puccinia striiformis f. sp. tritici PST-78.</title>
        <authorList>
            <consortium name="The Broad Institute Genome Sequencing Platform"/>
            <person name="Cuomo C."/>
            <person name="Hulbert S."/>
            <person name="Chen X."/>
            <person name="Walker B."/>
            <person name="Young S.K."/>
            <person name="Zeng Q."/>
            <person name="Gargeya S."/>
            <person name="Fitzgerald M."/>
            <person name="Haas B."/>
            <person name="Abouelleil A."/>
            <person name="Alvarado L."/>
            <person name="Arachchi H.M."/>
            <person name="Berlin A.M."/>
            <person name="Chapman S.B."/>
            <person name="Goldberg J."/>
            <person name="Griggs A."/>
            <person name="Gujja S."/>
            <person name="Hansen M."/>
            <person name="Howarth C."/>
            <person name="Imamovic A."/>
            <person name="Larimer J."/>
            <person name="McCowan C."/>
            <person name="Montmayeur A."/>
            <person name="Murphy C."/>
            <person name="Neiman D."/>
            <person name="Pearson M."/>
            <person name="Priest M."/>
            <person name="Roberts A."/>
            <person name="Saif S."/>
            <person name="Shea T."/>
            <person name="Sisk P."/>
            <person name="Sykes S."/>
            <person name="Wortman J."/>
            <person name="Nusbaum C."/>
            <person name="Birren B."/>
        </authorList>
    </citation>
    <scope>NUCLEOTIDE SEQUENCE [LARGE SCALE GENOMIC DNA]</scope>
    <source>
        <strain evidence="3">race PST-78</strain>
    </source>
</reference>
<feature type="region of interest" description="Disordered" evidence="1">
    <location>
        <begin position="198"/>
        <end position="279"/>
    </location>
</feature>
<dbReference type="AlphaFoldDB" id="A0A0L0UR21"/>
<feature type="region of interest" description="Disordered" evidence="1">
    <location>
        <begin position="296"/>
        <end position="315"/>
    </location>
</feature>
<feature type="compositionally biased region" description="Polar residues" evidence="1">
    <location>
        <begin position="242"/>
        <end position="253"/>
    </location>
</feature>
<sequence length="834" mass="95964">MQLRSMPISYFLLSKALGPGYQVLARPSLQGNSHTILSLFDSAKNIHPNDNIADYSPKLLPLFESSKNIHPNNNNADDSPTLLPLLDPAKNIHPNHHTADNSPELPPLFQSSQKIRPNDNNADESPTLLPLFESSRNVRPNDDSAHNSPTLLPLFESSQNIPPSDNIADNDASTPARQAYRKRRYQKCLPLFEPDAIEDDDPEIFHPKDWQLSPSLPHESISGAEKRARRSDPGIQPDNWRGGTSQYELQATPNPHVDLSSPNAEGYPLYSEENSRQDNAQRTDLNNNQLSHHAAVGIQESHGEERSRRTVGESSPIDLDINLNNRRKELDLQGNSKKPFLFVSFPKESMNNEFLSSVCQNFKDHLKKIWRNEWRTYRRRLTQRKINEYPLAVFKVPQIEANESSIWILNASTGLQQQIDELEEKFEDLIKWIIFINTAVLREIDKFKPSQDEFESHKKIVNWLFKEAFEPEHSLPVLGIIPQANFWKVDTGHGQFGPVQRILLDFLSSGEMGRHSLDSSISILKIAYKEFHSDIWKYSSTANSDIETVLNTMVIKAITSKMTVFQGTCDHVTDVKIIGQRTNRLGEFDIPDLNEIPKMLKPKYHQKNLAKAETDMILSFILKEFRKNMNGKIPIQGLPVTMIPHFWNKNLYRISILDHKGEVLNTNAIEKKLDSLLFHLKLCHKVLHDCEELHMMVKIPNLITSFNTWFRKILTNKEDGRLPIIGNVEKHAFGGRFEISQFNEVQIYLIKQYFADKDSQTKVIQVCLAILQYWYGTYYPRIFPTLKSHYWDAMIKSLSEKLEMDGTYSAFKFDSDANYIGRTKSDLRRKQRMN</sequence>
<dbReference type="EMBL" id="AJIL01000354">
    <property type="protein sequence ID" value="KNE89488.1"/>
    <property type="molecule type" value="Genomic_DNA"/>
</dbReference>
<feature type="compositionally biased region" description="Polar residues" evidence="1">
    <location>
        <begin position="146"/>
        <end position="163"/>
    </location>
</feature>
<evidence type="ECO:0000313" key="2">
    <source>
        <dbReference type="EMBL" id="KNE89488.1"/>
    </source>
</evidence>
<proteinExistence type="predicted"/>